<evidence type="ECO:0000313" key="2">
    <source>
        <dbReference type="EMBL" id="KAK7821364.1"/>
    </source>
</evidence>
<evidence type="ECO:0000256" key="1">
    <source>
        <dbReference type="SAM" id="MobiDB-lite"/>
    </source>
</evidence>
<gene>
    <name evidence="2" type="ORF">CFP56_037776</name>
</gene>
<name>A0AAW0J3P0_QUESU</name>
<evidence type="ECO:0000313" key="3">
    <source>
        <dbReference type="Proteomes" id="UP000237347"/>
    </source>
</evidence>
<dbReference type="Proteomes" id="UP000237347">
    <property type="component" value="Unassembled WGS sequence"/>
</dbReference>
<reference evidence="2 3" key="1">
    <citation type="journal article" date="2018" name="Sci. Data">
        <title>The draft genome sequence of cork oak.</title>
        <authorList>
            <person name="Ramos A.M."/>
            <person name="Usie A."/>
            <person name="Barbosa P."/>
            <person name="Barros P.M."/>
            <person name="Capote T."/>
            <person name="Chaves I."/>
            <person name="Simoes F."/>
            <person name="Abreu I."/>
            <person name="Carrasquinho I."/>
            <person name="Faro C."/>
            <person name="Guimaraes J.B."/>
            <person name="Mendonca D."/>
            <person name="Nobrega F."/>
            <person name="Rodrigues L."/>
            <person name="Saibo N.J.M."/>
            <person name="Varela M.C."/>
            <person name="Egas C."/>
            <person name="Matos J."/>
            <person name="Miguel C.M."/>
            <person name="Oliveira M.M."/>
            <person name="Ricardo C.P."/>
            <person name="Goncalves S."/>
        </authorList>
    </citation>
    <scope>NUCLEOTIDE SEQUENCE [LARGE SCALE GENOMIC DNA]</scope>
    <source>
        <strain evidence="3">cv. HL8</strain>
    </source>
</reference>
<keyword evidence="3" id="KW-1185">Reference proteome</keyword>
<sequence>MNKETADTVAESMDPKNINPHNPAFATEFSTPVVQNHGNQGRDFDAEIREIDTELGIYEGPQHLGYTENAVPLYENSQSFNMENLRYELAPNQALFETPPHDVTNFSHASPPHDVTNFNHASHDVTNFNHASHDVTNFNHASPPHDVTNFNHTPLPNDKPSQPKWKRLIRETYGKDPTTVDLIEVMRRHTTLSVPIEQMEKGTGKESQH</sequence>
<protein>
    <submittedName>
        <fullName evidence="2">Uncharacterized protein</fullName>
    </submittedName>
</protein>
<proteinExistence type="predicted"/>
<organism evidence="2 3">
    <name type="scientific">Quercus suber</name>
    <name type="common">Cork oak</name>
    <dbReference type="NCBI Taxonomy" id="58331"/>
    <lineage>
        <taxon>Eukaryota</taxon>
        <taxon>Viridiplantae</taxon>
        <taxon>Streptophyta</taxon>
        <taxon>Embryophyta</taxon>
        <taxon>Tracheophyta</taxon>
        <taxon>Spermatophyta</taxon>
        <taxon>Magnoliopsida</taxon>
        <taxon>eudicotyledons</taxon>
        <taxon>Gunneridae</taxon>
        <taxon>Pentapetalae</taxon>
        <taxon>rosids</taxon>
        <taxon>fabids</taxon>
        <taxon>Fagales</taxon>
        <taxon>Fagaceae</taxon>
        <taxon>Quercus</taxon>
    </lineage>
</organism>
<comment type="caution">
    <text evidence="2">The sequence shown here is derived from an EMBL/GenBank/DDBJ whole genome shotgun (WGS) entry which is preliminary data.</text>
</comment>
<feature type="region of interest" description="Disordered" evidence="1">
    <location>
        <begin position="1"/>
        <end position="21"/>
    </location>
</feature>
<dbReference type="AlphaFoldDB" id="A0AAW0J3P0"/>
<dbReference type="EMBL" id="PKMF04000703">
    <property type="protein sequence ID" value="KAK7821364.1"/>
    <property type="molecule type" value="Genomic_DNA"/>
</dbReference>
<accession>A0AAW0J3P0</accession>